<evidence type="ECO:0000313" key="3">
    <source>
        <dbReference type="Proteomes" id="UP001219525"/>
    </source>
</evidence>
<feature type="compositionally biased region" description="Acidic residues" evidence="1">
    <location>
        <begin position="29"/>
        <end position="39"/>
    </location>
</feature>
<keyword evidence="3" id="KW-1185">Reference proteome</keyword>
<dbReference type="Proteomes" id="UP001219525">
    <property type="component" value="Unassembled WGS sequence"/>
</dbReference>
<gene>
    <name evidence="2" type="ORF">GGX14DRAFT_572719</name>
</gene>
<name>A0AAD6Y6T5_9AGAR</name>
<protein>
    <submittedName>
        <fullName evidence="2">Uncharacterized protein</fullName>
    </submittedName>
</protein>
<evidence type="ECO:0000313" key="2">
    <source>
        <dbReference type="EMBL" id="KAJ7199686.1"/>
    </source>
</evidence>
<dbReference type="AlphaFoldDB" id="A0AAD6Y6T5"/>
<accession>A0AAD6Y6T5</accession>
<feature type="region of interest" description="Disordered" evidence="1">
    <location>
        <begin position="20"/>
        <end position="66"/>
    </location>
</feature>
<comment type="caution">
    <text evidence="2">The sequence shown here is derived from an EMBL/GenBank/DDBJ whole genome shotgun (WGS) entry which is preliminary data.</text>
</comment>
<reference evidence="2" key="1">
    <citation type="submission" date="2023-03" db="EMBL/GenBank/DDBJ databases">
        <title>Massive genome expansion in bonnet fungi (Mycena s.s.) driven by repeated elements and novel gene families across ecological guilds.</title>
        <authorList>
            <consortium name="Lawrence Berkeley National Laboratory"/>
            <person name="Harder C.B."/>
            <person name="Miyauchi S."/>
            <person name="Viragh M."/>
            <person name="Kuo A."/>
            <person name="Thoen E."/>
            <person name="Andreopoulos B."/>
            <person name="Lu D."/>
            <person name="Skrede I."/>
            <person name="Drula E."/>
            <person name="Henrissat B."/>
            <person name="Morin E."/>
            <person name="Kohler A."/>
            <person name="Barry K."/>
            <person name="LaButti K."/>
            <person name="Morin E."/>
            <person name="Salamov A."/>
            <person name="Lipzen A."/>
            <person name="Mereny Z."/>
            <person name="Hegedus B."/>
            <person name="Baldrian P."/>
            <person name="Stursova M."/>
            <person name="Weitz H."/>
            <person name="Taylor A."/>
            <person name="Grigoriev I.V."/>
            <person name="Nagy L.G."/>
            <person name="Martin F."/>
            <person name="Kauserud H."/>
        </authorList>
    </citation>
    <scope>NUCLEOTIDE SEQUENCE</scope>
    <source>
        <strain evidence="2">9144</strain>
    </source>
</reference>
<sequence>MSTVLEAPQYAGILRAIRPTVDNTPNDAAQDEIDDDIDGEKETLLAEEVVPEDSASESDDSEGDSKMADLTRMHAVIAEASKGVTEGTDAEYKRHIKLCEKFVHEKHFIPANEEFFTSTPPADAPAFIVAWIMNR</sequence>
<proteinExistence type="predicted"/>
<feature type="compositionally biased region" description="Acidic residues" evidence="1">
    <location>
        <begin position="49"/>
        <end position="62"/>
    </location>
</feature>
<dbReference type="EMBL" id="JARJCW010000067">
    <property type="protein sequence ID" value="KAJ7199686.1"/>
    <property type="molecule type" value="Genomic_DNA"/>
</dbReference>
<organism evidence="2 3">
    <name type="scientific">Mycena pura</name>
    <dbReference type="NCBI Taxonomy" id="153505"/>
    <lineage>
        <taxon>Eukaryota</taxon>
        <taxon>Fungi</taxon>
        <taxon>Dikarya</taxon>
        <taxon>Basidiomycota</taxon>
        <taxon>Agaricomycotina</taxon>
        <taxon>Agaricomycetes</taxon>
        <taxon>Agaricomycetidae</taxon>
        <taxon>Agaricales</taxon>
        <taxon>Marasmiineae</taxon>
        <taxon>Mycenaceae</taxon>
        <taxon>Mycena</taxon>
    </lineage>
</organism>
<evidence type="ECO:0000256" key="1">
    <source>
        <dbReference type="SAM" id="MobiDB-lite"/>
    </source>
</evidence>